<evidence type="ECO:0000313" key="2">
    <source>
        <dbReference type="Proteomes" id="UP001184150"/>
    </source>
</evidence>
<gene>
    <name evidence="1" type="ORF">J2792_002782</name>
</gene>
<accession>A0ABU1MNK4</accession>
<dbReference type="EMBL" id="JAVDRD010000007">
    <property type="protein sequence ID" value="MDR6511899.1"/>
    <property type="molecule type" value="Genomic_DNA"/>
</dbReference>
<keyword evidence="2" id="KW-1185">Reference proteome</keyword>
<proteinExistence type="predicted"/>
<evidence type="ECO:0000313" key="1">
    <source>
        <dbReference type="EMBL" id="MDR6511899.1"/>
    </source>
</evidence>
<dbReference type="RefSeq" id="WP_169050084.1">
    <property type="nucleotide sequence ID" value="NZ_JAVDRD010000007.1"/>
</dbReference>
<organism evidence="1 2">
    <name type="scientific">Novosphingobium capsulatum</name>
    <dbReference type="NCBI Taxonomy" id="13688"/>
    <lineage>
        <taxon>Bacteria</taxon>
        <taxon>Pseudomonadati</taxon>
        <taxon>Pseudomonadota</taxon>
        <taxon>Alphaproteobacteria</taxon>
        <taxon>Sphingomonadales</taxon>
        <taxon>Sphingomonadaceae</taxon>
        <taxon>Novosphingobium</taxon>
    </lineage>
</organism>
<protein>
    <submittedName>
        <fullName evidence="1">Uncharacterized protein</fullName>
    </submittedName>
</protein>
<name>A0ABU1MNK4_9SPHN</name>
<comment type="caution">
    <text evidence="1">The sequence shown here is derived from an EMBL/GenBank/DDBJ whole genome shotgun (WGS) entry which is preliminary data.</text>
</comment>
<dbReference type="Proteomes" id="UP001184150">
    <property type="component" value="Unassembled WGS sequence"/>
</dbReference>
<sequence>MIPALDYYIDAKRALSAESSDEWDIFISAFNDNSRVRNTFSWVKAKRKIWWSLPEYGYTQEELPNDGVEVREFASRHEAELIREGFEGLLDDPTSSICIDITGLMRQHIFFIMRLMKDREIPRYSLLYTEPEHYARKADTTFALGEVSMVRQVAGYEGQHSTDTSNDVLIMGGGYDHPLVAHVILSREKARLVQVHSLPSLSADMYHEALLRLDRVSGTADVAEDQTFFSSANDPFVTAATLSEACQKLRAKLPISNLYLSSLATKPQAVGFALFYLKELEGSASSIIFPVVNRYFRETGTGLGRTWVYPIELS</sequence>
<reference evidence="1 2" key="1">
    <citation type="submission" date="2023-07" db="EMBL/GenBank/DDBJ databases">
        <title>Sorghum-associated microbial communities from plants grown in Nebraska, USA.</title>
        <authorList>
            <person name="Schachtman D."/>
        </authorList>
    </citation>
    <scope>NUCLEOTIDE SEQUENCE [LARGE SCALE GENOMIC DNA]</scope>
    <source>
        <strain evidence="1 2">DS1027</strain>
    </source>
</reference>